<evidence type="ECO:0000256" key="3">
    <source>
        <dbReference type="ARBA" id="ARBA00009292"/>
    </source>
</evidence>
<keyword evidence="5" id="KW-0479">Metal-binding</keyword>
<dbReference type="SUPFAM" id="SSF56762">
    <property type="entry name" value="HydB/Nqo4-like"/>
    <property type="match status" value="1"/>
</dbReference>
<dbReference type="Gene3D" id="1.10.645.10">
    <property type="entry name" value="Cytochrome-c3 Hydrogenase, chain B"/>
    <property type="match status" value="1"/>
</dbReference>
<dbReference type="InterPro" id="IPR029014">
    <property type="entry name" value="NiFe-Hase_large"/>
</dbReference>
<evidence type="ECO:0000256" key="5">
    <source>
        <dbReference type="ARBA" id="ARBA00022723"/>
    </source>
</evidence>
<sequence length="222" mass="25166">MARIELNVDLNRVEGDLSVQVMLEDGVVVEARTAGTMYRGFEQILLGRAPRDAMVITPRVCGICGTAHLYAAVLALEQIWGTPVPPNATRIRNLCLFAEGLQNDLRQTFLFFTPDFCHPRYAPHPLHDAMMRAFEPFKGEVYRETLAMTRRVLEIVAHFGGQWPHSSYMLPGGVVTPPDTRRLIACRAVLDELQRWYEQRVVGARLEDWLALDSADALFAWR</sequence>
<evidence type="ECO:0000313" key="7">
    <source>
        <dbReference type="EMBL" id="BDI03163.1"/>
    </source>
</evidence>
<dbReference type="PROSITE" id="PS00507">
    <property type="entry name" value="NI_HGENASE_L_1"/>
    <property type="match status" value="1"/>
</dbReference>
<evidence type="ECO:0000256" key="4">
    <source>
        <dbReference type="ARBA" id="ARBA00022596"/>
    </source>
</evidence>
<dbReference type="Proteomes" id="UP001057498">
    <property type="component" value="Chromosome"/>
</dbReference>
<dbReference type="EMBL" id="AP025730">
    <property type="protein sequence ID" value="BDI03163.1"/>
    <property type="molecule type" value="Genomic_DNA"/>
</dbReference>
<comment type="similarity">
    <text evidence="3">Belongs to the [NiFe]/[NiFeSe] hydrogenase large subunit family.</text>
</comment>
<keyword evidence="4" id="KW-0533">Nickel</keyword>
<dbReference type="InterPro" id="IPR050867">
    <property type="entry name" value="NiFe/NiFeSe_hydrgnase_LSU"/>
</dbReference>
<protein>
    <submittedName>
        <fullName evidence="7">Uncharacterized protein</fullName>
    </submittedName>
</protein>
<dbReference type="PANTHER" id="PTHR42958:SF4">
    <property type="entry name" value="HYDROGENASE EXPRESSION_FORMATION PROTEIN HUPK"/>
    <property type="match status" value="1"/>
</dbReference>
<dbReference type="InterPro" id="IPR018194">
    <property type="entry name" value="Ni-dep_hyd_lsu_Ni_BS"/>
</dbReference>
<reference evidence="7" key="1">
    <citation type="submission" date="2022-04" db="EMBL/GenBank/DDBJ databases">
        <title>Whole genome sequence of Sphaerotilus sp. FB-5.</title>
        <authorList>
            <person name="Takeda M."/>
            <person name="Narihara S."/>
            <person name="Akimoto M."/>
            <person name="Akimoto R."/>
            <person name="Nishiyashiki S."/>
            <person name="Murakami T."/>
        </authorList>
    </citation>
    <scope>NUCLEOTIDE SEQUENCE</scope>
    <source>
        <strain evidence="7">FB-5</strain>
    </source>
</reference>
<organism evidence="7 8">
    <name type="scientific">Sphaerotilus microaerophilus</name>
    <dbReference type="NCBI Taxonomy" id="2914710"/>
    <lineage>
        <taxon>Bacteria</taxon>
        <taxon>Pseudomonadati</taxon>
        <taxon>Pseudomonadota</taxon>
        <taxon>Betaproteobacteria</taxon>
        <taxon>Burkholderiales</taxon>
        <taxon>Sphaerotilaceae</taxon>
        <taxon>Sphaerotilus</taxon>
    </lineage>
</organism>
<evidence type="ECO:0000256" key="2">
    <source>
        <dbReference type="ARBA" id="ARBA00004196"/>
    </source>
</evidence>
<dbReference type="RefSeq" id="WP_251971478.1">
    <property type="nucleotide sequence ID" value="NZ_AP025730.1"/>
</dbReference>
<keyword evidence="8" id="KW-1185">Reference proteome</keyword>
<keyword evidence="6" id="KW-0560">Oxidoreductase</keyword>
<evidence type="ECO:0000313" key="8">
    <source>
        <dbReference type="Proteomes" id="UP001057498"/>
    </source>
</evidence>
<dbReference type="InterPro" id="IPR001501">
    <property type="entry name" value="Ni-dep_hyd_lsu"/>
</dbReference>
<gene>
    <name evidence="7" type="ORF">CATMQ487_01330</name>
</gene>
<comment type="subcellular location">
    <subcellularLocation>
        <location evidence="2">Cell envelope</location>
    </subcellularLocation>
</comment>
<name>A0ABN6PFP9_9BURK</name>
<evidence type="ECO:0000256" key="6">
    <source>
        <dbReference type="ARBA" id="ARBA00023002"/>
    </source>
</evidence>
<dbReference type="Pfam" id="PF00374">
    <property type="entry name" value="NiFeSe_Hases"/>
    <property type="match status" value="1"/>
</dbReference>
<evidence type="ECO:0000256" key="1">
    <source>
        <dbReference type="ARBA" id="ARBA00001967"/>
    </source>
</evidence>
<accession>A0ABN6PFP9</accession>
<comment type="cofactor">
    <cofactor evidence="1">
        <name>Ni(2+)</name>
        <dbReference type="ChEBI" id="CHEBI:49786"/>
    </cofactor>
</comment>
<proteinExistence type="inferred from homology"/>
<dbReference type="PANTHER" id="PTHR42958">
    <property type="entry name" value="HYDROGENASE-2 LARGE CHAIN"/>
    <property type="match status" value="1"/>
</dbReference>